<protein>
    <recommendedName>
        <fullName evidence="3">NB-ARC domain-containing protein</fullName>
    </recommendedName>
</protein>
<accession>A0A453QNY9</accession>
<proteinExistence type="predicted"/>
<dbReference type="Gramene" id="AET7Gv20260600.6">
    <property type="protein sequence ID" value="AET7Gv20260600.6"/>
    <property type="gene ID" value="AET7Gv20260600"/>
</dbReference>
<keyword evidence="2" id="KW-1185">Reference proteome</keyword>
<reference evidence="2" key="2">
    <citation type="journal article" date="2017" name="Nat. Plants">
        <title>The Aegilops tauschii genome reveals multiple impacts of transposons.</title>
        <authorList>
            <person name="Zhao G."/>
            <person name="Zou C."/>
            <person name="Li K."/>
            <person name="Wang K."/>
            <person name="Li T."/>
            <person name="Gao L."/>
            <person name="Zhang X."/>
            <person name="Wang H."/>
            <person name="Yang Z."/>
            <person name="Liu X."/>
            <person name="Jiang W."/>
            <person name="Mao L."/>
            <person name="Kong X."/>
            <person name="Jiao Y."/>
            <person name="Jia J."/>
        </authorList>
    </citation>
    <scope>NUCLEOTIDE SEQUENCE [LARGE SCALE GENOMIC DNA]</scope>
    <source>
        <strain evidence="2">cv. AL8/78</strain>
    </source>
</reference>
<name>A0A453QNY9_AEGTS</name>
<sequence length="87" mass="9609">MHLPLFILPPAPLAIHAGKGGPFSMEKACAPNQRAPSQNCSSHMHLIVLNDLCTIEDWNWIKTYFPLNNNGNRIIVATQQVEVASLC</sequence>
<reference evidence="1" key="4">
    <citation type="submission" date="2019-03" db="UniProtKB">
        <authorList>
            <consortium name="EnsemblPlants"/>
        </authorList>
    </citation>
    <scope>IDENTIFICATION</scope>
</reference>
<dbReference type="Proteomes" id="UP000015105">
    <property type="component" value="Chromosome 7D"/>
</dbReference>
<evidence type="ECO:0000313" key="2">
    <source>
        <dbReference type="Proteomes" id="UP000015105"/>
    </source>
</evidence>
<reference evidence="1" key="3">
    <citation type="journal article" date="2017" name="Nature">
        <title>Genome sequence of the progenitor of the wheat D genome Aegilops tauschii.</title>
        <authorList>
            <person name="Luo M.C."/>
            <person name="Gu Y.Q."/>
            <person name="Puiu D."/>
            <person name="Wang H."/>
            <person name="Twardziok S.O."/>
            <person name="Deal K.R."/>
            <person name="Huo N."/>
            <person name="Zhu T."/>
            <person name="Wang L."/>
            <person name="Wang Y."/>
            <person name="McGuire P.E."/>
            <person name="Liu S."/>
            <person name="Long H."/>
            <person name="Ramasamy R.K."/>
            <person name="Rodriguez J.C."/>
            <person name="Van S.L."/>
            <person name="Yuan L."/>
            <person name="Wang Z."/>
            <person name="Xia Z."/>
            <person name="Xiao L."/>
            <person name="Anderson O.D."/>
            <person name="Ouyang S."/>
            <person name="Liang Y."/>
            <person name="Zimin A.V."/>
            <person name="Pertea G."/>
            <person name="Qi P."/>
            <person name="Bennetzen J.L."/>
            <person name="Dai X."/>
            <person name="Dawson M.W."/>
            <person name="Muller H.G."/>
            <person name="Kugler K."/>
            <person name="Rivarola-Duarte L."/>
            <person name="Spannagl M."/>
            <person name="Mayer K.F.X."/>
            <person name="Lu F.H."/>
            <person name="Bevan M.W."/>
            <person name="Leroy P."/>
            <person name="Li P."/>
            <person name="You F.M."/>
            <person name="Sun Q."/>
            <person name="Liu Z."/>
            <person name="Lyons E."/>
            <person name="Wicker T."/>
            <person name="Salzberg S.L."/>
            <person name="Devos K.M."/>
            <person name="Dvorak J."/>
        </authorList>
    </citation>
    <scope>NUCLEOTIDE SEQUENCE [LARGE SCALE GENOMIC DNA]</scope>
    <source>
        <strain evidence="1">cv. AL8/78</strain>
    </source>
</reference>
<dbReference type="EnsemblPlants" id="AET7Gv20260600.6">
    <property type="protein sequence ID" value="AET7Gv20260600.6"/>
    <property type="gene ID" value="AET7Gv20260600"/>
</dbReference>
<reference evidence="2" key="1">
    <citation type="journal article" date="2014" name="Science">
        <title>Ancient hybridizations among the ancestral genomes of bread wheat.</title>
        <authorList>
            <consortium name="International Wheat Genome Sequencing Consortium,"/>
            <person name="Marcussen T."/>
            <person name="Sandve S.R."/>
            <person name="Heier L."/>
            <person name="Spannagl M."/>
            <person name="Pfeifer M."/>
            <person name="Jakobsen K.S."/>
            <person name="Wulff B.B."/>
            <person name="Steuernagel B."/>
            <person name="Mayer K.F."/>
            <person name="Olsen O.A."/>
        </authorList>
    </citation>
    <scope>NUCLEOTIDE SEQUENCE [LARGE SCALE GENOMIC DNA]</scope>
    <source>
        <strain evidence="2">cv. AL8/78</strain>
    </source>
</reference>
<dbReference type="AlphaFoldDB" id="A0A453QNY9"/>
<evidence type="ECO:0008006" key="3">
    <source>
        <dbReference type="Google" id="ProtNLM"/>
    </source>
</evidence>
<evidence type="ECO:0000313" key="1">
    <source>
        <dbReference type="EnsemblPlants" id="AET7Gv20260600.6"/>
    </source>
</evidence>
<reference evidence="1" key="5">
    <citation type="journal article" date="2021" name="G3 (Bethesda)">
        <title>Aegilops tauschii genome assembly Aet v5.0 features greater sequence contiguity and improved annotation.</title>
        <authorList>
            <person name="Wang L."/>
            <person name="Zhu T."/>
            <person name="Rodriguez J.C."/>
            <person name="Deal K.R."/>
            <person name="Dubcovsky J."/>
            <person name="McGuire P.E."/>
            <person name="Lux T."/>
            <person name="Spannagl M."/>
            <person name="Mayer K.F.X."/>
            <person name="Baldrich P."/>
            <person name="Meyers B.C."/>
            <person name="Huo N."/>
            <person name="Gu Y.Q."/>
            <person name="Zhou H."/>
            <person name="Devos K.M."/>
            <person name="Bennetzen J.L."/>
            <person name="Unver T."/>
            <person name="Budak H."/>
            <person name="Gulick P.J."/>
            <person name="Galiba G."/>
            <person name="Kalapos B."/>
            <person name="Nelson D.R."/>
            <person name="Li P."/>
            <person name="You F.M."/>
            <person name="Luo M.C."/>
            <person name="Dvorak J."/>
        </authorList>
    </citation>
    <scope>NUCLEOTIDE SEQUENCE [LARGE SCALE GENOMIC DNA]</scope>
    <source>
        <strain evidence="1">cv. AL8/78</strain>
    </source>
</reference>
<organism evidence="1 2">
    <name type="scientific">Aegilops tauschii subsp. strangulata</name>
    <name type="common">Goatgrass</name>
    <dbReference type="NCBI Taxonomy" id="200361"/>
    <lineage>
        <taxon>Eukaryota</taxon>
        <taxon>Viridiplantae</taxon>
        <taxon>Streptophyta</taxon>
        <taxon>Embryophyta</taxon>
        <taxon>Tracheophyta</taxon>
        <taxon>Spermatophyta</taxon>
        <taxon>Magnoliopsida</taxon>
        <taxon>Liliopsida</taxon>
        <taxon>Poales</taxon>
        <taxon>Poaceae</taxon>
        <taxon>BOP clade</taxon>
        <taxon>Pooideae</taxon>
        <taxon>Triticodae</taxon>
        <taxon>Triticeae</taxon>
        <taxon>Triticinae</taxon>
        <taxon>Aegilops</taxon>
    </lineage>
</organism>